<organism evidence="1">
    <name type="scientific">uncultured prokaryote</name>
    <dbReference type="NCBI Taxonomy" id="198431"/>
    <lineage>
        <taxon>unclassified sequences</taxon>
        <taxon>environmental samples</taxon>
    </lineage>
</organism>
<accession>A0A0H5QF76</accession>
<proteinExistence type="predicted"/>
<evidence type="ECO:0008006" key="2">
    <source>
        <dbReference type="Google" id="ProtNLM"/>
    </source>
</evidence>
<reference evidence="1" key="1">
    <citation type="submission" date="2015-06" db="EMBL/GenBank/DDBJ databases">
        <authorList>
            <person name="Joergensen T."/>
        </authorList>
    </citation>
    <scope>NUCLEOTIDE SEQUENCE</scope>
    <source>
        <plasmid evidence="1">pRGRH0332</plasmid>
    </source>
</reference>
<sequence>MSESSFEFLAKRFDEVAPMDYYREVFPKGSLEKQGEYKQGEYCGIAITINDDGKAWRTHITDGLEQLPSLIEGEEFTMLAPVSFAGKRATIENARWLHALEFDLDFIRIKNGKLQGMDDLLYQTSISQPDPLNRLPRPTFIIASSERNLHIVYLLEKPLAMYKNVIPQIRKFRKAFILKLWSSYITDASSSPQYETSPVQAFRLCGSKSKDKHSKVRCFRTGGRVSIETMNNYVPQDSQIASIKYKTKYTKEQAKELFPEWYEKRVIQKLPVRAWQAHRGLYDWWKSRVYEVECGHRYHYLMCLCAFKVKAGISQDELTKDVMECRKILDRISPPNNPLTINDAMKALQSATEVSRYMKRETISKLSGLEIQTHKRNGRKQDVHMRIMRAIRDALYPDGEWRYKGGAPTKKDLVFDYLDEHPNATVREIAKALGISIGTSQKWAKAWRDGKAKPTETSF</sequence>
<keyword evidence="1" id="KW-0614">Plasmid</keyword>
<dbReference type="EMBL" id="LN853001">
    <property type="protein sequence ID" value="CRY94727.1"/>
    <property type="molecule type" value="Genomic_DNA"/>
</dbReference>
<geneLocation type="plasmid" evidence="1">
    <name>pRGRH0332</name>
</geneLocation>
<name>A0A0H5QF76_9ZZZZ</name>
<dbReference type="AlphaFoldDB" id="A0A0H5QF76"/>
<reference evidence="1" key="2">
    <citation type="submission" date="2015-07" db="EMBL/GenBank/DDBJ databases">
        <title>Plasmids, circular viruses and viroids from rat gut.</title>
        <authorList>
            <person name="Jorgensen T.J."/>
            <person name="Hansen M.A."/>
            <person name="Xu Z."/>
            <person name="Tabak M.A."/>
            <person name="Sorensen S.J."/>
            <person name="Hansen L.H."/>
        </authorList>
    </citation>
    <scope>NUCLEOTIDE SEQUENCE</scope>
    <source>
        <plasmid evidence="1">pRGRH0332</plasmid>
    </source>
</reference>
<protein>
    <recommendedName>
        <fullName evidence="2">Primase C-terminal 1 domain-containing protein</fullName>
    </recommendedName>
</protein>
<evidence type="ECO:0000313" key="1">
    <source>
        <dbReference type="EMBL" id="CRY94727.1"/>
    </source>
</evidence>